<dbReference type="InterPro" id="IPR041141">
    <property type="entry name" value="CmlA_N"/>
</dbReference>
<dbReference type="SUPFAM" id="SSF56281">
    <property type="entry name" value="Metallo-hydrolase/oxidoreductase"/>
    <property type="match status" value="1"/>
</dbReference>
<dbReference type="OrthoDB" id="5657199at2"/>
<dbReference type="AlphaFoldDB" id="A0A1E5P0V0"/>
<dbReference type="InterPro" id="IPR001279">
    <property type="entry name" value="Metallo-B-lactamas"/>
</dbReference>
<proteinExistence type="predicted"/>
<organism evidence="3 4">
    <name type="scientific">Streptomyces subrutilus</name>
    <dbReference type="NCBI Taxonomy" id="36818"/>
    <lineage>
        <taxon>Bacteria</taxon>
        <taxon>Bacillati</taxon>
        <taxon>Actinomycetota</taxon>
        <taxon>Actinomycetes</taxon>
        <taxon>Kitasatosporales</taxon>
        <taxon>Streptomycetaceae</taxon>
        <taxon>Streptomyces</taxon>
    </lineage>
</organism>
<dbReference type="Gene3D" id="3.60.15.10">
    <property type="entry name" value="Ribonuclease Z/Hydroxyacylglutathione hydrolase-like"/>
    <property type="match status" value="1"/>
</dbReference>
<dbReference type="InterPro" id="IPR050114">
    <property type="entry name" value="UPF0173_UPF0282_UlaG_hydrolase"/>
</dbReference>
<dbReference type="Proteomes" id="UP000095705">
    <property type="component" value="Unassembled WGS sequence"/>
</dbReference>
<gene>
    <name evidence="3" type="ORF">BGK67_33125</name>
</gene>
<name>A0A1E5P0V0_9ACTN</name>
<dbReference type="PANTHER" id="PTHR43546">
    <property type="entry name" value="UPF0173 METAL-DEPENDENT HYDROLASE MJ1163-RELATED"/>
    <property type="match status" value="1"/>
</dbReference>
<evidence type="ECO:0008006" key="5">
    <source>
        <dbReference type="Google" id="ProtNLM"/>
    </source>
</evidence>
<keyword evidence="4" id="KW-1185">Reference proteome</keyword>
<comment type="caution">
    <text evidence="3">The sequence shown here is derived from an EMBL/GenBank/DDBJ whole genome shotgun (WGS) entry which is preliminary data.</text>
</comment>
<dbReference type="Pfam" id="PF18456">
    <property type="entry name" value="CmlA_N"/>
    <property type="match status" value="1"/>
</dbReference>
<evidence type="ECO:0000259" key="1">
    <source>
        <dbReference type="Pfam" id="PF12706"/>
    </source>
</evidence>
<dbReference type="InterPro" id="IPR036866">
    <property type="entry name" value="RibonucZ/Hydroxyglut_hydro"/>
</dbReference>
<dbReference type="EMBL" id="MEHK01000002">
    <property type="protein sequence ID" value="OEJ22631.1"/>
    <property type="molecule type" value="Genomic_DNA"/>
</dbReference>
<feature type="domain" description="Metallo-beta-lactamase" evidence="1">
    <location>
        <begin position="278"/>
        <end position="433"/>
    </location>
</feature>
<dbReference type="Pfam" id="PF12706">
    <property type="entry name" value="Lactamase_B_2"/>
    <property type="match status" value="1"/>
</dbReference>
<evidence type="ECO:0000259" key="2">
    <source>
        <dbReference type="Pfam" id="PF18456"/>
    </source>
</evidence>
<dbReference type="STRING" id="36818.BGK67_33125"/>
<feature type="domain" description="Diiron non-heme beta-hydroxylase N-terminal" evidence="2">
    <location>
        <begin position="13"/>
        <end position="245"/>
    </location>
</feature>
<accession>A0A1E5P0V0</accession>
<evidence type="ECO:0000313" key="3">
    <source>
        <dbReference type="EMBL" id="OEJ22631.1"/>
    </source>
</evidence>
<evidence type="ECO:0000313" key="4">
    <source>
        <dbReference type="Proteomes" id="UP000095705"/>
    </source>
</evidence>
<protein>
    <recommendedName>
        <fullName evidence="5">MBL fold metallo-hydrolase</fullName>
    </recommendedName>
</protein>
<sequence>MASSSRGRPAKGYLNPSVVPQPLLHRWYAWCHLVPPHTAALNLRERYLPQLRSYLRSPQVHASALSNPARYGGPFLAPYGGVPGDVEELLAATEAAAAPLLRLAGDIKDAQRMLAEQADGKPMESLYAQVPESLRGLVELVYDTGNRPRLRFFEPLVHRAFAAELAEGQEISLAPRTDLAQPFTFGSPILPGPHRLDLRIPFADPRLDALYASRRTGADVAGLAELLLGDEASDTAAAAFAGLFTETAPAPYEQAPAGSVRMRYLNHATVLLETGSTAVLLDPLPGYADDGHRHLTLADLPERLDAVVLSHLHCDHVSVEALLQLRHRVATVVVPRGGGGSLEDPSPKLLLQALGFTSVVELGEMESARIGEDAEVTMLPFLGEHGDLDIRSKAVPLVEIGGRRVLFATDAVDIDPDLYRRVRESTGDVDTVFIGLECVGAPMSWLYGPLMEGTQDRANDQARRLKGCDADMAERLVKRFGAQEVFVYALGLEPWLRHLTGSSYDPQSEQIRQTTLLVDRCRTRGVPAELLYQHAERLWPTSRP</sequence>
<reference evidence="3 4" key="1">
    <citation type="submission" date="2016-08" db="EMBL/GenBank/DDBJ databases">
        <title>The complete genome of Streptomyces subrutilus 10-1-1.</title>
        <authorList>
            <person name="Chen X."/>
        </authorList>
    </citation>
    <scope>NUCLEOTIDE SEQUENCE [LARGE SCALE GENOMIC DNA]</scope>
    <source>
        <strain evidence="3 4">10-1-1</strain>
    </source>
</reference>